<dbReference type="Pfam" id="PF18676">
    <property type="entry name" value="MBG_2"/>
    <property type="match status" value="1"/>
</dbReference>
<dbReference type="Gene3D" id="2.130.10.10">
    <property type="entry name" value="YVTN repeat-like/Quinoprotein amine dehydrogenase"/>
    <property type="match status" value="1"/>
</dbReference>
<sequence>MGITFDPTTIASIGEIPITVVNPAPGGESAPQTLTLYQQIVNAGVIIVSVPTTGKLYLASNSGYSSLRPNTVVPVDPTTGTIGTPIAVGKDPSLMAASTDGAYLFIVNRSDSTIQRIALATNAVDRTYPFPPNIFCPTCTAPSVTAIQPVPGVPTQFVIAQDSYLSLYDDPGLINELSTPTYGSLSTDYLTFAGAPAHLYSAPFSSSDNFFKQFTIDATGVHPLTTTGTAPTVPNELDHSLASIGTQIFTDTGHVWDAGSKQLLATIPVGIININSGFASVAADPNQKQVYYGGELQSASSVSITAYDTTTYAPKTSLAFTDTNLLYTTNLSRWGKDGFAFIDHNADLVLFRSSVLAGTSLLAPAITFTVPDHNYGDAAFAVNATSNSTGTITYSVLSGQATLSGNAVTITGIGAVTLQAIQSADGNYAEAEVSATFNVTPTPPVLTFTVANHTYGDAALMLSASSTSPAAIAYTVVSGPASISGNTLSINGAGVVQVQASQPASGNDAAATQTATFQVSTAPLTLSANNASRIYGTPNPTFSGVIVGTKNNDTLSENFTTAATQNSPVAVYSIVPSISGAAAGNYTVIATNGTCTVTQAAAGVSLTPSSTSVTPGQSATVTIAVTSSTTGTPTGVVTLQDNGASVATLALTNGGTTYSAILPSGITHHFSATYPGDANFTAATTTTTTSVVVSGTDNAFISSTSTQQAVAGSAVVYTLQLNPGAGSYPAPVTFSAQGLPSGFVASFSPSMVNVGTTQQTVQMTLQAPAIKAQVDIPPSRLIGGSLTFTLAFAVLPLVGLRRSRLLRNTTRNSLAFVCAMAFGLLSVTGCASNPPTATQPQTQTYTITVTAISGTVQHQTTVTLVW</sequence>
<dbReference type="EMBL" id="CP002480">
    <property type="protein sequence ID" value="ADW67286.1"/>
    <property type="molecule type" value="Genomic_DNA"/>
</dbReference>
<accession>E8WVB1</accession>
<evidence type="ECO:0000259" key="2">
    <source>
        <dbReference type="Pfam" id="PF16640"/>
    </source>
</evidence>
<dbReference type="Proteomes" id="UP000000343">
    <property type="component" value="Chromosome"/>
</dbReference>
<dbReference type="STRING" id="1198114.AciX9_0212"/>
<dbReference type="SUPFAM" id="SSF50974">
    <property type="entry name" value="Nitrous oxide reductase, N-terminal domain"/>
    <property type="match status" value="1"/>
</dbReference>
<dbReference type="KEGG" id="acm:AciX9_0212"/>
<dbReference type="Pfam" id="PF16640">
    <property type="entry name" value="Big_3_5"/>
    <property type="match status" value="1"/>
</dbReference>
<evidence type="ECO:0000256" key="1">
    <source>
        <dbReference type="SAM" id="Phobius"/>
    </source>
</evidence>
<evidence type="ECO:0000313" key="5">
    <source>
        <dbReference type="Proteomes" id="UP000000343"/>
    </source>
</evidence>
<name>E8WVB1_GRATM</name>
<organism evidence="5">
    <name type="scientific">Granulicella tundricola (strain ATCC BAA-1859 / DSM 23138 / MP5ACTX9)</name>
    <dbReference type="NCBI Taxonomy" id="1198114"/>
    <lineage>
        <taxon>Bacteria</taxon>
        <taxon>Pseudomonadati</taxon>
        <taxon>Acidobacteriota</taxon>
        <taxon>Terriglobia</taxon>
        <taxon>Terriglobales</taxon>
        <taxon>Acidobacteriaceae</taxon>
        <taxon>Granulicella</taxon>
    </lineage>
</organism>
<dbReference type="InterPro" id="IPR041286">
    <property type="entry name" value="MBG_2"/>
</dbReference>
<feature type="transmembrane region" description="Helical" evidence="1">
    <location>
        <begin position="812"/>
        <end position="829"/>
    </location>
</feature>
<dbReference type="HOGENOM" id="CLU_330863_0_0_0"/>
<dbReference type="InterPro" id="IPR011045">
    <property type="entry name" value="N2O_reductase_N"/>
</dbReference>
<dbReference type="InterPro" id="IPR013783">
    <property type="entry name" value="Ig-like_fold"/>
</dbReference>
<keyword evidence="5" id="KW-1185">Reference proteome</keyword>
<gene>
    <name evidence="4" type="ordered locus">AciX9_0212</name>
</gene>
<dbReference type="AlphaFoldDB" id="E8WVB1"/>
<keyword evidence="1" id="KW-1133">Transmembrane helix</keyword>
<feature type="transmembrane region" description="Helical" evidence="1">
    <location>
        <begin position="781"/>
        <end position="800"/>
    </location>
</feature>
<dbReference type="InterPro" id="IPR032109">
    <property type="entry name" value="Big_3_5"/>
</dbReference>
<evidence type="ECO:0000313" key="4">
    <source>
        <dbReference type="EMBL" id="ADW67286.1"/>
    </source>
</evidence>
<keyword evidence="1" id="KW-0812">Transmembrane</keyword>
<dbReference type="eggNOG" id="COG3391">
    <property type="taxonomic scope" value="Bacteria"/>
</dbReference>
<reference evidence="5" key="1">
    <citation type="submission" date="2011-01" db="EMBL/GenBank/DDBJ databases">
        <title>Complete sequence of chromosome of Acidobacterium sp. MP5ACTX9.</title>
        <authorList>
            <consortium name="US DOE Joint Genome Institute"/>
            <person name="Lucas S."/>
            <person name="Copeland A."/>
            <person name="Lapidus A."/>
            <person name="Cheng J.-F."/>
            <person name="Goodwin L."/>
            <person name="Pitluck S."/>
            <person name="Teshima H."/>
            <person name="Detter J.C."/>
            <person name="Han C."/>
            <person name="Tapia R."/>
            <person name="Land M."/>
            <person name="Hauser L."/>
            <person name="Kyrpides N."/>
            <person name="Ivanova N."/>
            <person name="Ovchinnikova G."/>
            <person name="Pagani I."/>
            <person name="Rawat S.R."/>
            <person name="Mannisto M."/>
            <person name="Haggblom M.M."/>
            <person name="Woyke T."/>
        </authorList>
    </citation>
    <scope>NUCLEOTIDE SEQUENCE [LARGE SCALE GENOMIC DNA]</scope>
    <source>
        <strain evidence="5">MP5ACTX9</strain>
    </source>
</reference>
<keyword evidence="1" id="KW-0472">Membrane</keyword>
<protein>
    <recommendedName>
        <fullName evidence="6">Bacterial Ig-like domain-containing protein</fullName>
    </recommendedName>
</protein>
<dbReference type="Gene3D" id="2.60.40.10">
    <property type="entry name" value="Immunoglobulins"/>
    <property type="match status" value="1"/>
</dbReference>
<feature type="domain" description="MBG" evidence="3">
    <location>
        <begin position="524"/>
        <end position="595"/>
    </location>
</feature>
<evidence type="ECO:0000259" key="3">
    <source>
        <dbReference type="Pfam" id="PF18676"/>
    </source>
</evidence>
<proteinExistence type="predicted"/>
<dbReference type="PaxDb" id="1198114-AciX9_0212"/>
<feature type="domain" description="Bacterial Ig-like" evidence="2">
    <location>
        <begin position="606"/>
        <end position="692"/>
    </location>
</feature>
<evidence type="ECO:0008006" key="6">
    <source>
        <dbReference type="Google" id="ProtNLM"/>
    </source>
</evidence>
<dbReference type="InterPro" id="IPR015943">
    <property type="entry name" value="WD40/YVTN_repeat-like_dom_sf"/>
</dbReference>